<dbReference type="EMBL" id="PSKQ01000018">
    <property type="protein sequence ID" value="MBE8720788.1"/>
    <property type="molecule type" value="Genomic_DNA"/>
</dbReference>
<feature type="compositionally biased region" description="Polar residues" evidence="1">
    <location>
        <begin position="307"/>
        <end position="327"/>
    </location>
</feature>
<name>A0ABR9T639_9SPHI</name>
<evidence type="ECO:0000313" key="3">
    <source>
        <dbReference type="Proteomes" id="UP000618319"/>
    </source>
</evidence>
<gene>
    <name evidence="2" type="ORF">C4F40_08630</name>
</gene>
<sequence length="450" mass="51452">MGIRVICLLLIWVIALPLMASLQSRWAGTWFMQYKPWPHITAIDMKLRIADPTAEMLYPAKLELIYGSFRGEYELLLVKKNEEQLAIGRNKYPVLEEPFGLGPWMMYLNGVLEYQEGEDGTEMVLKRLWLDNFGIFMRGLYDNEFYTNTKVFLRDFMYREDIALRRVDGTPWTHPDTWRIVNTDTIYYGVYDPIVSEGQVLSLTIQDEERYDRDTVTIVHNGNVLADRIPLEQAIALDIITLDSGENYLAFFADNYGDMPPNTANFIIGTPGDSGQLYGFNFSAHANAYATVMVARFQYQPVAGETSQSGAASTSVPDVPRINSQEPPIQKMPTYVKGRRDQRIGQLKASTRTLMMEIRDEQMEDGDIISLEVNGAVITERMEVNRQGRRFGVSLQRGRNRIVFRAENLGRIPPNTAVLIIHADGKEQKFHLSTDFTRNNVLDVVFDKQD</sequence>
<dbReference type="RefSeq" id="WP_196940605.1">
    <property type="nucleotide sequence ID" value="NZ_MU158691.1"/>
</dbReference>
<dbReference type="Proteomes" id="UP000618319">
    <property type="component" value="Unassembled WGS sequence"/>
</dbReference>
<evidence type="ECO:0000313" key="2">
    <source>
        <dbReference type="EMBL" id="MBE8720788.1"/>
    </source>
</evidence>
<organism evidence="2 3">
    <name type="scientific">Sphingobacterium pedocola</name>
    <dbReference type="NCBI Taxonomy" id="2082722"/>
    <lineage>
        <taxon>Bacteria</taxon>
        <taxon>Pseudomonadati</taxon>
        <taxon>Bacteroidota</taxon>
        <taxon>Sphingobacteriia</taxon>
        <taxon>Sphingobacteriales</taxon>
        <taxon>Sphingobacteriaceae</taxon>
        <taxon>Sphingobacterium</taxon>
    </lineage>
</organism>
<proteinExistence type="predicted"/>
<feature type="region of interest" description="Disordered" evidence="1">
    <location>
        <begin position="307"/>
        <end position="329"/>
    </location>
</feature>
<reference evidence="2 3" key="1">
    <citation type="submission" date="2018-02" db="EMBL/GenBank/DDBJ databases">
        <title>Sphingobacterium KA21.</title>
        <authorList>
            <person name="Vasarhelyi B.M."/>
            <person name="Deshmukh S."/>
            <person name="Balint B."/>
            <person name="Kukolya J."/>
        </authorList>
    </citation>
    <scope>NUCLEOTIDE SEQUENCE [LARGE SCALE GENOMIC DNA]</scope>
    <source>
        <strain evidence="2 3">Ka21</strain>
    </source>
</reference>
<keyword evidence="3" id="KW-1185">Reference proteome</keyword>
<evidence type="ECO:0000256" key="1">
    <source>
        <dbReference type="SAM" id="MobiDB-lite"/>
    </source>
</evidence>
<accession>A0ABR9T639</accession>
<comment type="caution">
    <text evidence="2">The sequence shown here is derived from an EMBL/GenBank/DDBJ whole genome shotgun (WGS) entry which is preliminary data.</text>
</comment>
<protein>
    <submittedName>
        <fullName evidence="2">Uncharacterized protein</fullName>
    </submittedName>
</protein>